<comment type="caution">
    <text evidence="2">The sequence shown here is derived from an EMBL/GenBank/DDBJ whole genome shotgun (WGS) entry which is preliminary data.</text>
</comment>
<dbReference type="EMBL" id="CAJEWN010000352">
    <property type="protein sequence ID" value="CAD2179773.1"/>
    <property type="molecule type" value="Genomic_DNA"/>
</dbReference>
<dbReference type="AlphaFoldDB" id="A0A6V7VY49"/>
<keyword evidence="1" id="KW-0812">Transmembrane</keyword>
<evidence type="ECO:0000256" key="1">
    <source>
        <dbReference type="SAM" id="Phobius"/>
    </source>
</evidence>
<protein>
    <submittedName>
        <fullName evidence="2">Uncharacterized protein</fullName>
    </submittedName>
</protein>
<sequence length="41" mass="4820">MPKINCPVTFLSPCIIVYMLYIAELGRNSQRYNCCHFVYFA</sequence>
<gene>
    <name evidence="2" type="ORF">MENT_LOCUS31800</name>
</gene>
<keyword evidence="1" id="KW-0472">Membrane</keyword>
<accession>A0A6V7VY49</accession>
<dbReference type="Proteomes" id="UP000580250">
    <property type="component" value="Unassembled WGS sequence"/>
</dbReference>
<keyword evidence="1" id="KW-1133">Transmembrane helix</keyword>
<proteinExistence type="predicted"/>
<evidence type="ECO:0000313" key="2">
    <source>
        <dbReference type="EMBL" id="CAD2179773.1"/>
    </source>
</evidence>
<feature type="transmembrane region" description="Helical" evidence="1">
    <location>
        <begin position="6"/>
        <end position="23"/>
    </location>
</feature>
<name>A0A6V7VY49_MELEN</name>
<evidence type="ECO:0000313" key="3">
    <source>
        <dbReference type="Proteomes" id="UP000580250"/>
    </source>
</evidence>
<reference evidence="2 3" key="1">
    <citation type="submission" date="2020-08" db="EMBL/GenBank/DDBJ databases">
        <authorList>
            <person name="Koutsovoulos G."/>
            <person name="Danchin GJ E."/>
        </authorList>
    </citation>
    <scope>NUCLEOTIDE SEQUENCE [LARGE SCALE GENOMIC DNA]</scope>
</reference>
<organism evidence="2 3">
    <name type="scientific">Meloidogyne enterolobii</name>
    <name type="common">Root-knot nematode worm</name>
    <name type="synonym">Meloidogyne mayaguensis</name>
    <dbReference type="NCBI Taxonomy" id="390850"/>
    <lineage>
        <taxon>Eukaryota</taxon>
        <taxon>Metazoa</taxon>
        <taxon>Ecdysozoa</taxon>
        <taxon>Nematoda</taxon>
        <taxon>Chromadorea</taxon>
        <taxon>Rhabditida</taxon>
        <taxon>Tylenchina</taxon>
        <taxon>Tylenchomorpha</taxon>
        <taxon>Tylenchoidea</taxon>
        <taxon>Meloidogynidae</taxon>
        <taxon>Meloidogyninae</taxon>
        <taxon>Meloidogyne</taxon>
    </lineage>
</organism>